<gene>
    <name evidence="5" type="primary">WDR44</name>
    <name evidence="5" type="ORF">CU098_002926</name>
</gene>
<feature type="region of interest" description="Disordered" evidence="4">
    <location>
        <begin position="324"/>
        <end position="346"/>
    </location>
</feature>
<dbReference type="Pfam" id="PF00400">
    <property type="entry name" value="WD40"/>
    <property type="match status" value="4"/>
</dbReference>
<dbReference type="AlphaFoldDB" id="A0A367IZN1"/>
<dbReference type="OrthoDB" id="1932312at2759"/>
<proteinExistence type="predicted"/>
<evidence type="ECO:0000313" key="5">
    <source>
        <dbReference type="EMBL" id="RCH83153.1"/>
    </source>
</evidence>
<keyword evidence="6" id="KW-1185">Reference proteome</keyword>
<feature type="region of interest" description="Disordered" evidence="4">
    <location>
        <begin position="226"/>
        <end position="252"/>
    </location>
</feature>
<dbReference type="InterPro" id="IPR036322">
    <property type="entry name" value="WD40_repeat_dom_sf"/>
</dbReference>
<keyword evidence="1 3" id="KW-0853">WD repeat</keyword>
<evidence type="ECO:0000313" key="6">
    <source>
        <dbReference type="Proteomes" id="UP000253551"/>
    </source>
</evidence>
<dbReference type="SUPFAM" id="SSF50978">
    <property type="entry name" value="WD40 repeat-like"/>
    <property type="match status" value="1"/>
</dbReference>
<dbReference type="Proteomes" id="UP000253551">
    <property type="component" value="Unassembled WGS sequence"/>
</dbReference>
<dbReference type="EMBL" id="PJQM01004840">
    <property type="protein sequence ID" value="RCH83153.1"/>
    <property type="molecule type" value="Genomic_DNA"/>
</dbReference>
<evidence type="ECO:0000256" key="1">
    <source>
        <dbReference type="ARBA" id="ARBA00022574"/>
    </source>
</evidence>
<dbReference type="InterPro" id="IPR015943">
    <property type="entry name" value="WD40/YVTN_repeat-like_dom_sf"/>
</dbReference>
<organism evidence="5 6">
    <name type="scientific">Rhizopus stolonifer</name>
    <name type="common">Rhizopus nigricans</name>
    <dbReference type="NCBI Taxonomy" id="4846"/>
    <lineage>
        <taxon>Eukaryota</taxon>
        <taxon>Fungi</taxon>
        <taxon>Fungi incertae sedis</taxon>
        <taxon>Mucoromycota</taxon>
        <taxon>Mucoromycotina</taxon>
        <taxon>Mucoromycetes</taxon>
        <taxon>Mucorales</taxon>
        <taxon>Mucorineae</taxon>
        <taxon>Rhizopodaceae</taxon>
        <taxon>Rhizopus</taxon>
    </lineage>
</organism>
<reference evidence="5 6" key="1">
    <citation type="journal article" date="2018" name="G3 (Bethesda)">
        <title>Phylogenetic and Phylogenomic Definition of Rhizopus Species.</title>
        <authorList>
            <person name="Gryganskyi A.P."/>
            <person name="Golan J."/>
            <person name="Dolatabadi S."/>
            <person name="Mondo S."/>
            <person name="Robb S."/>
            <person name="Idnurm A."/>
            <person name="Muszewska A."/>
            <person name="Steczkiewicz K."/>
            <person name="Masonjones S."/>
            <person name="Liao H.L."/>
            <person name="Gajdeczka M.T."/>
            <person name="Anike F."/>
            <person name="Vuek A."/>
            <person name="Anishchenko I.M."/>
            <person name="Voigt K."/>
            <person name="de Hoog G.S."/>
            <person name="Smith M.E."/>
            <person name="Heitman J."/>
            <person name="Vilgalys R."/>
            <person name="Stajich J.E."/>
        </authorList>
    </citation>
    <scope>NUCLEOTIDE SEQUENCE [LARGE SCALE GENOMIC DNA]</scope>
    <source>
        <strain evidence="5 6">LSU 92-RS-03</strain>
    </source>
</reference>
<dbReference type="InterPro" id="IPR040324">
    <property type="entry name" value="WDR44/Dgr2"/>
</dbReference>
<accession>A0A367IZN1</accession>
<feature type="non-terminal residue" evidence="5">
    <location>
        <position position="1"/>
    </location>
</feature>
<feature type="compositionally biased region" description="Polar residues" evidence="4">
    <location>
        <begin position="326"/>
        <end position="346"/>
    </location>
</feature>
<dbReference type="PROSITE" id="PS50294">
    <property type="entry name" value="WD_REPEATS_REGION"/>
    <property type="match status" value="1"/>
</dbReference>
<dbReference type="PANTHER" id="PTHR14221:SF0">
    <property type="entry name" value="WD REPEAT-CONTAINING PROTEIN 44"/>
    <property type="match status" value="1"/>
</dbReference>
<evidence type="ECO:0000256" key="4">
    <source>
        <dbReference type="SAM" id="MobiDB-lite"/>
    </source>
</evidence>
<dbReference type="SMART" id="SM00320">
    <property type="entry name" value="WD40"/>
    <property type="match status" value="4"/>
</dbReference>
<dbReference type="Gene3D" id="2.130.10.10">
    <property type="entry name" value="YVTN repeat-like/Quinoprotein amine dehydrogenase"/>
    <property type="match status" value="1"/>
</dbReference>
<dbReference type="PANTHER" id="PTHR14221">
    <property type="entry name" value="WD REPEAT DOMAIN 44"/>
    <property type="match status" value="1"/>
</dbReference>
<protein>
    <submittedName>
        <fullName evidence="5">WD repeat-containing protein 44</fullName>
    </submittedName>
</protein>
<name>A0A367IZN1_RHIST</name>
<dbReference type="PROSITE" id="PS50082">
    <property type="entry name" value="WD_REPEATS_2"/>
    <property type="match status" value="2"/>
</dbReference>
<evidence type="ECO:0000256" key="2">
    <source>
        <dbReference type="ARBA" id="ARBA00022737"/>
    </source>
</evidence>
<comment type="caution">
    <text evidence="5">The sequence shown here is derived from an EMBL/GenBank/DDBJ whole genome shotgun (WGS) entry which is preliminary data.</text>
</comment>
<feature type="repeat" description="WD" evidence="3">
    <location>
        <begin position="1"/>
        <end position="26"/>
    </location>
</feature>
<sequence>NDFLLSSSMDNTVRLWHASQKDCLCVFQHLDFVTSVKFHPKDDRFFLSSSMDGRVRIWNIPEKKVAFWNEVPGFRHVTAVGFTLDGKTVIAGSDDGNCYFFETQGLKYNTQITVKAKKNKKKGPKVTGIEVMPGMPPGEEKILITTNDSRVRLFNMKDKSLMFKYKGNLNSSLQIKATFSDDARYIICGSEDLHAYIWRTEQTNISSHPIEETKLSDMTLQIPTHSQTTGLSKWLKRRDDESNNNHNNTKNQTEYFEAHDHFVTSTLFAPIKTRQHMAKSSSQSRLSLSSDLTINEQEGHIIVTADNRGLIKVWRTETGSADAIQNLKSSPSSPNTRRLFNNKQPK</sequence>
<feature type="repeat" description="WD" evidence="3">
    <location>
        <begin position="26"/>
        <end position="60"/>
    </location>
</feature>
<keyword evidence="2" id="KW-0677">Repeat</keyword>
<evidence type="ECO:0000256" key="3">
    <source>
        <dbReference type="PROSITE-ProRule" id="PRU00221"/>
    </source>
</evidence>
<dbReference type="InterPro" id="IPR001680">
    <property type="entry name" value="WD40_rpt"/>
</dbReference>